<dbReference type="EMBL" id="JBEPNJ010000003">
    <property type="protein sequence ID" value="MET3771610.1"/>
    <property type="molecule type" value="Genomic_DNA"/>
</dbReference>
<protein>
    <submittedName>
        <fullName evidence="1">Uncharacterized protein YkwD</fullName>
    </submittedName>
</protein>
<evidence type="ECO:0000313" key="1">
    <source>
        <dbReference type="EMBL" id="MET3771610.1"/>
    </source>
</evidence>
<sequence>MNRLVAPSFIGVLCALALASSSAGTHPATLPASDPAVAAGPRSVLLEPALRGGGAGGAGDPSAGSPLTPAVEPEIRPASPATASPAPEAPAPTTSGTAPAPEPVTSEATAAGTADAAPEVPWIPPLWAPDEELGKSAPALPAPESMLAVPSPEALVRDDNSAAILTVFNRINEYRVSKGLAPVKYHPTVAGLAQEWSDNIASREVIEHRANFWTDPRALNPNNGAGEVIAIRTDRDAALLVEWWKGSPGHNAMLLDPRFNVMGAGISYTDRTYKIWGVVNFFGYTTLPAGTVNSPGGASSGGGAALPPPAPTMCDATVRHMPPTLDLSAAAITGPGDLVTVDATGQLLARTSLGARSYGSIRLIGSGFYGVKEVFVTDWDRDGAYDLLTQWTNGNLTLHRGIAAGGFQAPVTLGAGGWDTLTLAVGGWCANNRMPQILARDAAGNLYLYPNKGTGDLAARTLVASGLPGGRLAMVDYDADGFQDLLAIRTDGAVVLYRGWGTTALRAEARPTVATGWQDATGVKALRDVTGLNSTGVALRRAGDVVQYWDLTGGSLASASNIAGPWTGQRLAQ</sequence>
<accession>A0ACC6TD39</accession>
<reference evidence="1" key="1">
    <citation type="submission" date="2024-06" db="EMBL/GenBank/DDBJ databases">
        <title>Genomic Encyclopedia of Type Strains, Phase IV (KMG-IV): sequencing the most valuable type-strain genomes for metagenomic binning, comparative biology and taxonomic classification.</title>
        <authorList>
            <person name="Goeker M."/>
        </authorList>
    </citation>
    <scope>NUCLEOTIDE SEQUENCE</scope>
    <source>
        <strain evidence="1">SJCon</strain>
    </source>
</reference>
<keyword evidence="2" id="KW-1185">Reference proteome</keyword>
<proteinExistence type="predicted"/>
<comment type="caution">
    <text evidence="1">The sequence shown here is derived from an EMBL/GenBank/DDBJ whole genome shotgun (WGS) entry which is preliminary data.</text>
</comment>
<organism evidence="1 2">
    <name type="scientific">Arthrobacter nitrophenolicus</name>
    <dbReference type="NCBI Taxonomy" id="683150"/>
    <lineage>
        <taxon>Bacteria</taxon>
        <taxon>Bacillati</taxon>
        <taxon>Actinomycetota</taxon>
        <taxon>Actinomycetes</taxon>
        <taxon>Micrococcales</taxon>
        <taxon>Micrococcaceae</taxon>
        <taxon>Arthrobacter</taxon>
    </lineage>
</organism>
<gene>
    <name evidence="1" type="ORF">ABIC98_001245</name>
</gene>
<name>A0ACC6TD39_9MICC</name>
<evidence type="ECO:0000313" key="2">
    <source>
        <dbReference type="Proteomes" id="UP001549207"/>
    </source>
</evidence>
<dbReference type="Proteomes" id="UP001549207">
    <property type="component" value="Unassembled WGS sequence"/>
</dbReference>